<dbReference type="RefSeq" id="XP_044558468.1">
    <property type="nucleotide sequence ID" value="XM_044710855.1"/>
</dbReference>
<organism evidence="3 4">
    <name type="scientific">Naegleria fowleri</name>
    <name type="common">Brain eating amoeba</name>
    <dbReference type="NCBI Taxonomy" id="5763"/>
    <lineage>
        <taxon>Eukaryota</taxon>
        <taxon>Discoba</taxon>
        <taxon>Heterolobosea</taxon>
        <taxon>Tetramitia</taxon>
        <taxon>Eutetramitia</taxon>
        <taxon>Vahlkampfiidae</taxon>
        <taxon>Naegleria</taxon>
    </lineage>
</organism>
<gene>
    <name evidence="3" type="ORF">FDP41_007142</name>
</gene>
<name>A0A6A5BJ67_NAEFO</name>
<dbReference type="Gene3D" id="2.130.10.30">
    <property type="entry name" value="Regulator of chromosome condensation 1/beta-lactamase-inhibitor protein II"/>
    <property type="match status" value="1"/>
</dbReference>
<dbReference type="VEuPathDB" id="AmoebaDB:FDP41_007142"/>
<dbReference type="InterPro" id="IPR009091">
    <property type="entry name" value="RCC1/BLIP-II"/>
</dbReference>
<dbReference type="VEuPathDB" id="AmoebaDB:NfTy_009110"/>
<evidence type="ECO:0000313" key="3">
    <source>
        <dbReference type="EMBL" id="KAF0973755.1"/>
    </source>
</evidence>
<proteinExistence type="predicted"/>
<dbReference type="VEuPathDB" id="AmoebaDB:NF0075850"/>
<evidence type="ECO:0000256" key="1">
    <source>
        <dbReference type="ARBA" id="ARBA00022737"/>
    </source>
</evidence>
<dbReference type="PANTHER" id="PTHR22870">
    <property type="entry name" value="REGULATOR OF CHROMOSOME CONDENSATION"/>
    <property type="match status" value="1"/>
</dbReference>
<dbReference type="AlphaFoldDB" id="A0A6A5BJ67"/>
<feature type="repeat" description="RCC1" evidence="2">
    <location>
        <begin position="264"/>
        <end position="315"/>
    </location>
</feature>
<dbReference type="InterPro" id="IPR000408">
    <property type="entry name" value="Reg_chr_condens"/>
</dbReference>
<evidence type="ECO:0000256" key="2">
    <source>
        <dbReference type="PROSITE-ProRule" id="PRU00235"/>
    </source>
</evidence>
<dbReference type="InterPro" id="IPR051210">
    <property type="entry name" value="Ub_ligase/GEF_domain"/>
</dbReference>
<comment type="caution">
    <text evidence="3">The sequence shown here is derived from an EMBL/GenBank/DDBJ whole genome shotgun (WGS) entry which is preliminary data.</text>
</comment>
<protein>
    <submittedName>
        <fullName evidence="3">Uncharacterized protein</fullName>
    </submittedName>
</protein>
<reference evidence="3 4" key="1">
    <citation type="journal article" date="2019" name="Sci. Rep.">
        <title>Nanopore sequencing improves the draft genome of the human pathogenic amoeba Naegleria fowleri.</title>
        <authorList>
            <person name="Liechti N."/>
            <person name="Schurch N."/>
            <person name="Bruggmann R."/>
            <person name="Wittwer M."/>
        </authorList>
    </citation>
    <scope>NUCLEOTIDE SEQUENCE [LARGE SCALE GENOMIC DNA]</scope>
    <source>
        <strain evidence="3 4">ATCC 30894</strain>
    </source>
</reference>
<keyword evidence="4" id="KW-1185">Reference proteome</keyword>
<evidence type="ECO:0000313" key="4">
    <source>
        <dbReference type="Proteomes" id="UP000444721"/>
    </source>
</evidence>
<dbReference type="PROSITE" id="PS50012">
    <property type="entry name" value="RCC1_3"/>
    <property type="match status" value="1"/>
</dbReference>
<sequence>MSLLLIHGKWNCDLLPNNNEHNNVQLVNMYECIPTSSRVVKMAFGIYHAIFVTDNNEIFIAGTSLPRNEAHTQSSSKPNLQFITPNLSSSIANHPFSSNWASPSNHSFHNNDEKFSPTCYFPFAKVNHPYLKNLISSPLIACGPEFGIFSVSTFKSRRDHDGSRSVCTQLQQSTRYLRKHSEMNAEASARSPNMESNGAHYIFTFGWDSKKVFQPSIRNSHDEFGGLLLHHFLIEQVPQEFATLKISELVCGGDHWFAIFQDRNTVIGKGYNAYFQLGLGHNRDVKQMCQIPIREDVTIEKASCGLYHSIFVVKEQERSSRNSLIRVLVCGNNLAGQLAVKNHSKIHSFQESHSWSRIVHSEGVIHLKCEYQSTWIMTEKGHLYACGYLPVSDPNLSSESSTIAKAIKQRVFEPTLFKMPSSSPLNCNMSHTYRKSSLLSCGGFHTLVANHRVDSLIGIGDNTSHQMRNEEEFYGTLPNGDECHCQDMNGNSTISSYYHKSYQTAPRRNPKFCMFEHPEKSPYSSSPPSFRFYQISGIYGSRDCSVVHLERIPTITANIWEEMKNCESNNYNEIRMIDSHQVYFCDICMIH</sequence>
<dbReference type="PANTHER" id="PTHR22870:SF408">
    <property type="entry name" value="OS09G0560450 PROTEIN"/>
    <property type="match status" value="1"/>
</dbReference>
<dbReference type="SUPFAM" id="SSF50985">
    <property type="entry name" value="RCC1/BLIP-II"/>
    <property type="match status" value="1"/>
</dbReference>
<dbReference type="OrthoDB" id="5370059at2759"/>
<dbReference type="EMBL" id="VFQX01000058">
    <property type="protein sequence ID" value="KAF0973755.1"/>
    <property type="molecule type" value="Genomic_DNA"/>
</dbReference>
<keyword evidence="1" id="KW-0677">Repeat</keyword>
<accession>A0A6A5BJ67</accession>
<dbReference type="Proteomes" id="UP000444721">
    <property type="component" value="Unassembled WGS sequence"/>
</dbReference>
<dbReference type="GeneID" id="68114360"/>